<comment type="caution">
    <text evidence="2">The sequence shown here is derived from an EMBL/GenBank/DDBJ whole genome shotgun (WGS) entry which is preliminary data.</text>
</comment>
<accession>A0A955RL73</accession>
<protein>
    <submittedName>
        <fullName evidence="2">Uncharacterized protein</fullName>
    </submittedName>
</protein>
<keyword evidence="1" id="KW-1133">Transmembrane helix</keyword>
<dbReference type="InterPro" id="IPR017853">
    <property type="entry name" value="GH"/>
</dbReference>
<reference evidence="2" key="1">
    <citation type="submission" date="2020-04" db="EMBL/GenBank/DDBJ databases">
        <authorList>
            <person name="Zhang T."/>
        </authorList>
    </citation>
    <scope>NUCLEOTIDE SEQUENCE</scope>
    <source>
        <strain evidence="2">HKST-UBA11</strain>
    </source>
</reference>
<gene>
    <name evidence="2" type="ORF">KC717_05455</name>
</gene>
<dbReference type="AlphaFoldDB" id="A0A955RL73"/>
<evidence type="ECO:0000313" key="3">
    <source>
        <dbReference type="Proteomes" id="UP000754563"/>
    </source>
</evidence>
<keyword evidence="1" id="KW-0472">Membrane</keyword>
<feature type="non-terminal residue" evidence="2">
    <location>
        <position position="623"/>
    </location>
</feature>
<name>A0A955RL73_9BACT</name>
<feature type="transmembrane region" description="Helical" evidence="1">
    <location>
        <begin position="12"/>
        <end position="32"/>
    </location>
</feature>
<dbReference type="Proteomes" id="UP000754563">
    <property type="component" value="Unassembled WGS sequence"/>
</dbReference>
<reference evidence="2" key="2">
    <citation type="journal article" date="2021" name="Microbiome">
        <title>Successional dynamics and alternative stable states in a saline activated sludge microbial community over 9 years.</title>
        <authorList>
            <person name="Wang Y."/>
            <person name="Ye J."/>
            <person name="Ju F."/>
            <person name="Liu L."/>
            <person name="Boyd J.A."/>
            <person name="Deng Y."/>
            <person name="Parks D.H."/>
            <person name="Jiang X."/>
            <person name="Yin X."/>
            <person name="Woodcroft B.J."/>
            <person name="Tyson G.W."/>
            <person name="Hugenholtz P."/>
            <person name="Polz M.F."/>
            <person name="Zhang T."/>
        </authorList>
    </citation>
    <scope>NUCLEOTIDE SEQUENCE</scope>
    <source>
        <strain evidence="2">HKST-UBA11</strain>
    </source>
</reference>
<sequence length="623" mass="68591">MNSDRTTYNPVYGSLLLAIFGFGVLSLLYMAAGSVQLESQDTQDAQMYTTISQNISVPTESETLIPIQEVQEPVCKAGYNPGSELDQNAITTAAGKFGSTVTVITARDFSRTASFISSANDNQLLPIIRLCYKNADPNHCSDFKSPGDTADFIVSLANNLDPDEQFVFIAGPNEPISERWVTQNTAILDSDAVPIDTTPRFLAYFQEVGRYTRQVAIEVNSQLTDQPELRDQISVIGPIWNMDYHGCGNRTEFIASFIEGLGGDLGILDGMGGNTYNVNGIQADQCFDPIYENFINGNVPSDFEFHVTEFGPFGADQKNGLKEAYDALAANPYVSTINFFTPFAEDGSEYERHQLSQSEIDTISQCDISLEDPAPEEEEPIVEDVREVPYAVYYEEAFAPYEMQTCERIDSSDQVSGWHRLVPVGTGGAYEGYQIITAQVESFPQLNHFGAAEPFEPDLSRNSFGNRDFPPTPYDPICAVLSRTVGGGGFVSTHEHAGLVKFYGNNDEVVGEFALEKLGSGIGCLNLLSLLNPLSTEGFEGRDIREVYKGFDFVSLSELEQENSYDAGVNSVEVQISRVASELFIDSLTQFGDTIFKGFESLIGRFTGTFDRPLAENEPYAEY</sequence>
<organism evidence="2 3">
    <name type="scientific">Candidatus Dojkabacteria bacterium</name>
    <dbReference type="NCBI Taxonomy" id="2099670"/>
    <lineage>
        <taxon>Bacteria</taxon>
        <taxon>Candidatus Dojkabacteria</taxon>
    </lineage>
</organism>
<evidence type="ECO:0000313" key="2">
    <source>
        <dbReference type="EMBL" id="MCA9386067.1"/>
    </source>
</evidence>
<dbReference type="EMBL" id="JAGQLH010000075">
    <property type="protein sequence ID" value="MCA9386067.1"/>
    <property type="molecule type" value="Genomic_DNA"/>
</dbReference>
<evidence type="ECO:0000256" key="1">
    <source>
        <dbReference type="SAM" id="Phobius"/>
    </source>
</evidence>
<dbReference type="SUPFAM" id="SSF51445">
    <property type="entry name" value="(Trans)glycosidases"/>
    <property type="match status" value="1"/>
</dbReference>
<keyword evidence="1" id="KW-0812">Transmembrane</keyword>
<proteinExistence type="predicted"/>